<evidence type="ECO:0000313" key="4">
    <source>
        <dbReference type="Proteomes" id="UP000245884"/>
    </source>
</evidence>
<feature type="region of interest" description="Disordered" evidence="1">
    <location>
        <begin position="451"/>
        <end position="471"/>
    </location>
</feature>
<dbReference type="GeneID" id="37030931"/>
<evidence type="ECO:0000313" key="3">
    <source>
        <dbReference type="EMBL" id="PWN29242.1"/>
    </source>
</evidence>
<feature type="region of interest" description="Disordered" evidence="1">
    <location>
        <begin position="299"/>
        <end position="318"/>
    </location>
</feature>
<name>A0A316UVI2_9BASI</name>
<evidence type="ECO:0000256" key="2">
    <source>
        <dbReference type="SAM" id="Phobius"/>
    </source>
</evidence>
<proteinExistence type="predicted"/>
<gene>
    <name evidence="3" type="ORF">BDZ90DRAFT_278617</name>
</gene>
<keyword evidence="2" id="KW-0812">Transmembrane</keyword>
<reference evidence="3 4" key="1">
    <citation type="journal article" date="2018" name="Mol. Biol. Evol.">
        <title>Broad Genomic Sampling Reveals a Smut Pathogenic Ancestry of the Fungal Clade Ustilaginomycotina.</title>
        <authorList>
            <person name="Kijpornyongpan T."/>
            <person name="Mondo S.J."/>
            <person name="Barry K."/>
            <person name="Sandor L."/>
            <person name="Lee J."/>
            <person name="Lipzen A."/>
            <person name="Pangilinan J."/>
            <person name="LaButti K."/>
            <person name="Hainaut M."/>
            <person name="Henrissat B."/>
            <person name="Grigoriev I.V."/>
            <person name="Spatafora J.W."/>
            <person name="Aime M.C."/>
        </authorList>
    </citation>
    <scope>NUCLEOTIDE SEQUENCE [LARGE SCALE GENOMIC DNA]</scope>
    <source>
        <strain evidence="3 4">MCA 5214</strain>
    </source>
</reference>
<organism evidence="3 4">
    <name type="scientific">Jaminaea rosea</name>
    <dbReference type="NCBI Taxonomy" id="1569628"/>
    <lineage>
        <taxon>Eukaryota</taxon>
        <taxon>Fungi</taxon>
        <taxon>Dikarya</taxon>
        <taxon>Basidiomycota</taxon>
        <taxon>Ustilaginomycotina</taxon>
        <taxon>Exobasidiomycetes</taxon>
        <taxon>Microstromatales</taxon>
        <taxon>Microstromatales incertae sedis</taxon>
        <taxon>Jaminaea</taxon>
    </lineage>
</organism>
<feature type="transmembrane region" description="Helical" evidence="2">
    <location>
        <begin position="240"/>
        <end position="263"/>
    </location>
</feature>
<keyword evidence="4" id="KW-1185">Reference proteome</keyword>
<dbReference type="Proteomes" id="UP000245884">
    <property type="component" value="Unassembled WGS sequence"/>
</dbReference>
<feature type="transmembrane region" description="Helical" evidence="2">
    <location>
        <begin position="326"/>
        <end position="349"/>
    </location>
</feature>
<feature type="transmembrane region" description="Helical" evidence="2">
    <location>
        <begin position="175"/>
        <end position="198"/>
    </location>
</feature>
<keyword evidence="2" id="KW-1133">Transmembrane helix</keyword>
<dbReference type="RefSeq" id="XP_025363854.1">
    <property type="nucleotide sequence ID" value="XM_025509108.1"/>
</dbReference>
<feature type="transmembrane region" description="Helical" evidence="2">
    <location>
        <begin position="91"/>
        <end position="112"/>
    </location>
</feature>
<feature type="transmembrane region" description="Helical" evidence="2">
    <location>
        <begin position="369"/>
        <end position="396"/>
    </location>
</feature>
<feature type="region of interest" description="Disordered" evidence="1">
    <location>
        <begin position="404"/>
        <end position="435"/>
    </location>
</feature>
<evidence type="ECO:0000256" key="1">
    <source>
        <dbReference type="SAM" id="MobiDB-lite"/>
    </source>
</evidence>
<protein>
    <submittedName>
        <fullName evidence="3">Uncharacterized protein</fullName>
    </submittedName>
</protein>
<dbReference type="AlphaFoldDB" id="A0A316UVI2"/>
<keyword evidence="2" id="KW-0472">Membrane</keyword>
<dbReference type="EMBL" id="KZ819664">
    <property type="protein sequence ID" value="PWN29242.1"/>
    <property type="molecule type" value="Genomic_DNA"/>
</dbReference>
<sequence length="471" mass="52146">MINTTVTPAAYPAQLIADLDARTPTAIAELHRFAYNLIVPARTRQVKQADAVAAPLLMAMVGIGVCLLGYQAWKGRLWLLRSRSIGSRTYWVWHASHGFLLLESVCCAIFFLKRRLQLHRDNKAATLPNPQNFAFVDVLALGAFWSGVLSLTMASFIACEGASYKLGKRRWMHPWIINGLTFGAPLVMGASLVTPIVLSRRAMSGAVKSYKVLVAMDSQATTTDLIAQTSDLWSLVRQSVFHLGVCYAIFAAFELVLLFGLGASAYKLMRLQREQVHMAQNRLELQLADRPYTLRRNSSKAVTPLRDTPPAEADESQRLSNRRRQLIMTGSFFGALFVGECLFISLSLYHALAAQRSYARGPKEGTRVVILIDLAVGWSMVVLAALTFAVSALRVLSVVEKTDSSKSRQSQSGSAEGAGMTATTPMPNSPSPMWQVPHLSKRMEIVEIRMEGEEKERKVKRPPFLRQSAFV</sequence>
<feature type="transmembrane region" description="Helical" evidence="2">
    <location>
        <begin position="52"/>
        <end position="70"/>
    </location>
</feature>
<accession>A0A316UVI2</accession>